<name>K9XXX6_STAC7</name>
<dbReference type="RefSeq" id="WP_015194618.1">
    <property type="nucleotide sequence ID" value="NC_019748.1"/>
</dbReference>
<organism evidence="2 3">
    <name type="scientific">Stanieria cyanosphaera (strain ATCC 29371 / PCC 7437)</name>
    <dbReference type="NCBI Taxonomy" id="111780"/>
    <lineage>
        <taxon>Bacteria</taxon>
        <taxon>Bacillati</taxon>
        <taxon>Cyanobacteriota</taxon>
        <taxon>Cyanophyceae</taxon>
        <taxon>Pleurocapsales</taxon>
        <taxon>Dermocarpellaceae</taxon>
        <taxon>Stanieria</taxon>
    </lineage>
</organism>
<reference evidence="3" key="1">
    <citation type="journal article" date="2013" name="Proc. Natl. Acad. Sci. U.S.A.">
        <title>Improving the coverage of the cyanobacterial phylum using diversity-driven genome sequencing.</title>
        <authorList>
            <person name="Shih P.M."/>
            <person name="Wu D."/>
            <person name="Latifi A."/>
            <person name="Axen S.D."/>
            <person name="Fewer D.P."/>
            <person name="Talla E."/>
            <person name="Calteau A."/>
            <person name="Cai F."/>
            <person name="Tandeau de Marsac N."/>
            <person name="Rippka R."/>
            <person name="Herdman M."/>
            <person name="Sivonen K."/>
            <person name="Coursin T."/>
            <person name="Laurent T."/>
            <person name="Goodwin L."/>
            <person name="Nolan M."/>
            <person name="Davenport K.W."/>
            <person name="Han C.S."/>
            <person name="Rubin E.M."/>
            <person name="Eisen J.A."/>
            <person name="Woyke T."/>
            <person name="Gugger M."/>
            <person name="Kerfeld C.A."/>
        </authorList>
    </citation>
    <scope>NUCLEOTIDE SEQUENCE [LARGE SCALE GENOMIC DNA]</scope>
    <source>
        <strain evidence="3">ATCC 29371 / PCC 7437</strain>
    </source>
</reference>
<dbReference type="EMBL" id="CP003653">
    <property type="protein sequence ID" value="AFZ36956.1"/>
    <property type="molecule type" value="Genomic_DNA"/>
</dbReference>
<keyword evidence="1" id="KW-0812">Transmembrane</keyword>
<sequence>MKKSSIHLLLLLGWIALGTALRFTNLESKPPWSDEWATLVFSLGNSFRTVPLDQVIELETLLSPLQLNPAQQTQDVIHHLLTESTHPPFYFVVNHWWLKLFSPDVGLVSIWLGRALSSCLGIVAIPVMFGCSWLLFRSLIICQLAAALMAISPYGVYLSQEARHYTLVIIWVIFSLTFLTIAVRHLGQQKSISLSLVLSWIVVNGLGVATHYFFCLTLVTEIVVLFGFWWRDFRKNPKNILNNYWSKIYLAIIGTIISCSVWIHTWRSIPDNQLTSWVFNENPLAQFFEPILRLLVWLITMVFLLPIEGVADWVSIASGAIILALLIWLVPTWIRNFKQNQKLQSINLSTRVLWRFVLSAIALILVITFVFKADLTLSARFQFFYYPVILLLFSVILSIYWQQPNQKNYWFKPQGKKVIGITILMGILGSLTITNNYAFQKVERPDLVVPVMIEAYQQVAPQTPVIIATLHQTHGQTGEMMSIAWQFQELIKQNRLDFQPQFLLIHQPEKDLTIASSILQQAISATPSRGATAAIPRPFQLWLVNVSELNNLEQFQCNAETNFKRKTTGYRYQLYNCRE</sequence>
<evidence type="ECO:0008006" key="4">
    <source>
        <dbReference type="Google" id="ProtNLM"/>
    </source>
</evidence>
<feature type="transmembrane region" description="Helical" evidence="1">
    <location>
        <begin position="313"/>
        <end position="331"/>
    </location>
</feature>
<dbReference type="STRING" id="111780.Sta7437_3455"/>
<accession>K9XXX6</accession>
<dbReference type="KEGG" id="scs:Sta7437_3455"/>
<dbReference type="AlphaFoldDB" id="K9XXX6"/>
<evidence type="ECO:0000313" key="2">
    <source>
        <dbReference type="EMBL" id="AFZ36956.1"/>
    </source>
</evidence>
<gene>
    <name evidence="2" type="ordered locus">Sta7437_3455</name>
</gene>
<keyword evidence="3" id="KW-1185">Reference proteome</keyword>
<feature type="transmembrane region" description="Helical" evidence="1">
    <location>
        <begin position="134"/>
        <end position="156"/>
    </location>
</feature>
<feature type="transmembrane region" description="Helical" evidence="1">
    <location>
        <begin position="383"/>
        <end position="401"/>
    </location>
</feature>
<dbReference type="PATRIC" id="fig|111780.3.peg.3580"/>
<feature type="transmembrane region" description="Helical" evidence="1">
    <location>
        <begin position="248"/>
        <end position="266"/>
    </location>
</feature>
<keyword evidence="1" id="KW-1133">Transmembrane helix</keyword>
<keyword evidence="1" id="KW-0472">Membrane</keyword>
<proteinExistence type="predicted"/>
<feature type="transmembrane region" description="Helical" evidence="1">
    <location>
        <begin position="421"/>
        <end position="439"/>
    </location>
</feature>
<dbReference type="HOGENOM" id="CLU_034835_0_0_3"/>
<evidence type="ECO:0000256" key="1">
    <source>
        <dbReference type="SAM" id="Phobius"/>
    </source>
</evidence>
<feature type="transmembrane region" description="Helical" evidence="1">
    <location>
        <begin position="287"/>
        <end position="307"/>
    </location>
</feature>
<feature type="transmembrane region" description="Helical" evidence="1">
    <location>
        <begin position="105"/>
        <end position="127"/>
    </location>
</feature>
<feature type="transmembrane region" description="Helical" evidence="1">
    <location>
        <begin position="195"/>
        <end position="228"/>
    </location>
</feature>
<dbReference type="OrthoDB" id="416237at2"/>
<feature type="transmembrane region" description="Helical" evidence="1">
    <location>
        <begin position="162"/>
        <end position="183"/>
    </location>
</feature>
<feature type="transmembrane region" description="Helical" evidence="1">
    <location>
        <begin position="352"/>
        <end position="371"/>
    </location>
</feature>
<dbReference type="Proteomes" id="UP000010473">
    <property type="component" value="Chromosome"/>
</dbReference>
<dbReference type="eggNOG" id="COG5305">
    <property type="taxonomic scope" value="Bacteria"/>
</dbReference>
<protein>
    <recommendedName>
        <fullName evidence="4">Glycosyltransferase RgtA/B/C/D-like domain-containing protein</fullName>
    </recommendedName>
</protein>
<evidence type="ECO:0000313" key="3">
    <source>
        <dbReference type="Proteomes" id="UP000010473"/>
    </source>
</evidence>